<evidence type="ECO:0000256" key="6">
    <source>
        <dbReference type="SAM" id="MobiDB-lite"/>
    </source>
</evidence>
<feature type="domain" description="Phosphatidylglycerol lysyltransferase C-terminal" evidence="8">
    <location>
        <begin position="513"/>
        <end position="821"/>
    </location>
</feature>
<feature type="transmembrane region" description="Helical" evidence="7">
    <location>
        <begin position="406"/>
        <end position="427"/>
    </location>
</feature>
<dbReference type="InterPro" id="IPR051211">
    <property type="entry name" value="PG_lysyltransferase"/>
</dbReference>
<dbReference type="EMBL" id="JBANBB010000001">
    <property type="protein sequence ID" value="MEK0306367.1"/>
    <property type="molecule type" value="Genomic_DNA"/>
</dbReference>
<reference evidence="9 10" key="1">
    <citation type="submission" date="2024-02" db="EMBL/GenBank/DDBJ databases">
        <title>Bifidobacterium honeyensis sp. nov., isolated from the comb honey.</title>
        <authorList>
            <person name="Liu W."/>
            <person name="Li Y."/>
        </authorList>
    </citation>
    <scope>NUCLEOTIDE SEQUENCE [LARGE SCALE GENOMIC DNA]</scope>
    <source>
        <strain evidence="9 10">IMAU50988</strain>
    </source>
</reference>
<protein>
    <submittedName>
        <fullName evidence="9">DUF2156 domain-containing protein</fullName>
    </submittedName>
</protein>
<feature type="transmembrane region" description="Helical" evidence="7">
    <location>
        <begin position="150"/>
        <end position="170"/>
    </location>
</feature>
<feature type="region of interest" description="Disordered" evidence="6">
    <location>
        <begin position="858"/>
        <end position="949"/>
    </location>
</feature>
<evidence type="ECO:0000256" key="5">
    <source>
        <dbReference type="ARBA" id="ARBA00023136"/>
    </source>
</evidence>
<keyword evidence="4 7" id="KW-1133">Transmembrane helix</keyword>
<evidence type="ECO:0000256" key="1">
    <source>
        <dbReference type="ARBA" id="ARBA00004651"/>
    </source>
</evidence>
<evidence type="ECO:0000256" key="7">
    <source>
        <dbReference type="SAM" id="Phobius"/>
    </source>
</evidence>
<feature type="transmembrane region" description="Helical" evidence="7">
    <location>
        <begin position="21"/>
        <end position="45"/>
    </location>
</feature>
<feature type="transmembrane region" description="Helical" evidence="7">
    <location>
        <begin position="372"/>
        <end position="394"/>
    </location>
</feature>
<feature type="transmembrane region" description="Helical" evidence="7">
    <location>
        <begin position="119"/>
        <end position="144"/>
    </location>
</feature>
<feature type="transmembrane region" description="Helical" evidence="7">
    <location>
        <begin position="340"/>
        <end position="360"/>
    </location>
</feature>
<evidence type="ECO:0000313" key="9">
    <source>
        <dbReference type="EMBL" id="MEK0306367.1"/>
    </source>
</evidence>
<comment type="subcellular location">
    <subcellularLocation>
        <location evidence="1">Cell membrane</location>
        <topology evidence="1">Multi-pass membrane protein</topology>
    </subcellularLocation>
</comment>
<evidence type="ECO:0000313" key="10">
    <source>
        <dbReference type="Proteomes" id="UP001373159"/>
    </source>
</evidence>
<dbReference type="SUPFAM" id="SSF144091">
    <property type="entry name" value="Rhomboid-like"/>
    <property type="match status" value="1"/>
</dbReference>
<feature type="compositionally biased region" description="Basic and acidic residues" evidence="6">
    <location>
        <begin position="873"/>
        <end position="889"/>
    </location>
</feature>
<feature type="transmembrane region" description="Helical" evidence="7">
    <location>
        <begin position="182"/>
        <end position="198"/>
    </location>
</feature>
<gene>
    <name evidence="9" type="ORF">V8P97_02630</name>
</gene>
<evidence type="ECO:0000256" key="4">
    <source>
        <dbReference type="ARBA" id="ARBA00022989"/>
    </source>
</evidence>
<keyword evidence="10" id="KW-1185">Reference proteome</keyword>
<dbReference type="Pfam" id="PF09924">
    <property type="entry name" value="LPG_synthase_C"/>
    <property type="match status" value="1"/>
</dbReference>
<evidence type="ECO:0000259" key="8">
    <source>
        <dbReference type="Pfam" id="PF09924"/>
    </source>
</evidence>
<keyword evidence="5 7" id="KW-0472">Membrane</keyword>
<dbReference type="PANTHER" id="PTHR34697:SF2">
    <property type="entry name" value="PHOSPHATIDYLGLYCEROL LYSYLTRANSFERASE"/>
    <property type="match status" value="1"/>
</dbReference>
<keyword evidence="3 7" id="KW-0812">Transmembrane</keyword>
<feature type="compositionally biased region" description="Basic and acidic residues" evidence="6">
    <location>
        <begin position="914"/>
        <end position="943"/>
    </location>
</feature>
<dbReference type="PANTHER" id="PTHR34697">
    <property type="entry name" value="PHOSPHATIDYLGLYCEROL LYSYLTRANSFERASE"/>
    <property type="match status" value="1"/>
</dbReference>
<dbReference type="InterPro" id="IPR035952">
    <property type="entry name" value="Rhomboid-like_sf"/>
</dbReference>
<keyword evidence="2" id="KW-1003">Cell membrane</keyword>
<feature type="transmembrane region" description="Helical" evidence="7">
    <location>
        <begin position="83"/>
        <end position="107"/>
    </location>
</feature>
<proteinExistence type="predicted"/>
<dbReference type="Proteomes" id="UP001373159">
    <property type="component" value="Unassembled WGS sequence"/>
</dbReference>
<comment type="caution">
    <text evidence="9">The sequence shown here is derived from an EMBL/GenBank/DDBJ whole genome shotgun (WGS) entry which is preliminary data.</text>
</comment>
<sequence>MLEKSPRAALMDDLKAWLRQHMLSLAFTAALVVVNLVSWFFIWILRVPKTAHMGMYLSDLISVPHPAVVGTRRPSIAFQFARLLVTLFVTPTFFQLIVDAALVMVILSIAETRLGRRKMVWSCLVSSVGGAALGLAICAGINAMQNHWSWFVHIPMSLNPVILVIGALMASISYSDFLWRRRISLVGYTALILLVLYTGNPGNYCALAAALIGHAMGRIWHGPVRDRPQGGQTGSYETRHLLSAIACVMALGPMITALSRVRAGFFTPLGMFMGTGRAAASDLSSCLRSNTKASCYAAYGLVKVNTAETMLTLLMPTLVLLLLAWGIYHGRRVAAMTSVVLHGLTVVLSFLYFIIFPITIGDGLGRAVRHGAIPSLLVTALPPLIFAVVLLRYLYCFPIRTFRSRLAWGSVILILAFLVTATAYVGFTVVSPGSFRPRPTISQAIGELPDLYLPNGIASRFRPRYLPRTLTGTIVSEGVGFVFWLVLLIVLLSWMRASVIQNESERLRAQAIVEKGGESMSFMTTWQGNTYWFSSSGRSAIAYRVLHGIALTTTGPFGDPGEYMQDLDDFTAYCVEHSWSPVFYSVHKPQRDRLADEGWATLKVGTEMVVDPNLWQTRGKKWQDIRTAINKAKRDKITDVLTTFNDAPWSVQSQIVDISEQWAELKALPEMKFTLGGLDELRDHRMAILYAIDDGGQVLGVTSWMPTYRQGKVIGWTLDFMRHRTDSPNGIMEFLIARMAERLRDDGSVEFMSLSAAPLAGMDPSEGEDEGVGYHRSQGTEFLQHALTLVADILEPAYGFRSLFFFKRKFQPSEHPVYICYPNPAALVQIGLAVVEAYLPGFKASQALDVLKTLRPAKSSERADLAESTDGPAEARAEGHEPADGKGAGEKTAGGRTDSRRTGKDAGKTPGPDGRADRHPGDEDTRSENPDTHPENQDMRDGQAGEEPA</sequence>
<feature type="transmembrane region" description="Helical" evidence="7">
    <location>
        <begin position="474"/>
        <end position="494"/>
    </location>
</feature>
<evidence type="ECO:0000256" key="2">
    <source>
        <dbReference type="ARBA" id="ARBA00022475"/>
    </source>
</evidence>
<feature type="transmembrane region" description="Helical" evidence="7">
    <location>
        <begin position="309"/>
        <end position="328"/>
    </location>
</feature>
<feature type="transmembrane region" description="Helical" evidence="7">
    <location>
        <begin position="241"/>
        <end position="261"/>
    </location>
</feature>
<feature type="compositionally biased region" description="Basic and acidic residues" evidence="6">
    <location>
        <begin position="897"/>
        <end position="907"/>
    </location>
</feature>
<dbReference type="RefSeq" id="WP_340468878.1">
    <property type="nucleotide sequence ID" value="NZ_JBANBB010000001.1"/>
</dbReference>
<name>A0ABU8ZMV6_9BIFI</name>
<dbReference type="InterPro" id="IPR024320">
    <property type="entry name" value="LPG_synthase_C"/>
</dbReference>
<organism evidence="9 10">
    <name type="scientific">Bifidobacterium favimelis</name>
    <dbReference type="NCBI Taxonomy" id="3122979"/>
    <lineage>
        <taxon>Bacteria</taxon>
        <taxon>Bacillati</taxon>
        <taxon>Actinomycetota</taxon>
        <taxon>Actinomycetes</taxon>
        <taxon>Bifidobacteriales</taxon>
        <taxon>Bifidobacteriaceae</taxon>
        <taxon>Bifidobacterium</taxon>
    </lineage>
</organism>
<evidence type="ECO:0000256" key="3">
    <source>
        <dbReference type="ARBA" id="ARBA00022692"/>
    </source>
</evidence>
<accession>A0ABU8ZMV6</accession>